<keyword evidence="1" id="KW-0732">Signal</keyword>
<name>A0A016UMF9_9BILA</name>
<feature type="chain" id="PRO_5001488920" evidence="1">
    <location>
        <begin position="21"/>
        <end position="110"/>
    </location>
</feature>
<protein>
    <submittedName>
        <fullName evidence="2">Uncharacterized protein</fullName>
    </submittedName>
</protein>
<organism evidence="2 3">
    <name type="scientific">Ancylostoma ceylanicum</name>
    <dbReference type="NCBI Taxonomy" id="53326"/>
    <lineage>
        <taxon>Eukaryota</taxon>
        <taxon>Metazoa</taxon>
        <taxon>Ecdysozoa</taxon>
        <taxon>Nematoda</taxon>
        <taxon>Chromadorea</taxon>
        <taxon>Rhabditida</taxon>
        <taxon>Rhabditina</taxon>
        <taxon>Rhabditomorpha</taxon>
        <taxon>Strongyloidea</taxon>
        <taxon>Ancylostomatidae</taxon>
        <taxon>Ancylostomatinae</taxon>
        <taxon>Ancylostoma</taxon>
    </lineage>
</organism>
<reference evidence="3" key="1">
    <citation type="journal article" date="2015" name="Nat. Genet.">
        <title>The genome and transcriptome of the zoonotic hookworm Ancylostoma ceylanicum identify infection-specific gene families.</title>
        <authorList>
            <person name="Schwarz E.M."/>
            <person name="Hu Y."/>
            <person name="Antoshechkin I."/>
            <person name="Miller M.M."/>
            <person name="Sternberg P.W."/>
            <person name="Aroian R.V."/>
        </authorList>
    </citation>
    <scope>NUCLEOTIDE SEQUENCE</scope>
    <source>
        <strain evidence="3">HY135</strain>
    </source>
</reference>
<keyword evidence="3" id="KW-1185">Reference proteome</keyword>
<sequence>MFRFATFLLTLMVIAQIASPLSLMERHIAKQNKMQHLPELKAQMKHDFVVDNEDSIGRKSSVIPGNGGAAELCEWSIDPISQSQSSFAPPIPGITPHSQYLYRKWTWRSL</sequence>
<dbReference type="AlphaFoldDB" id="A0A016UMF9"/>
<dbReference type="OrthoDB" id="5864371at2759"/>
<feature type="signal peptide" evidence="1">
    <location>
        <begin position="1"/>
        <end position="20"/>
    </location>
</feature>
<gene>
    <name evidence="2" type="primary">Acey_s0035.g3151</name>
    <name evidence="2" type="ORF">Y032_0035g3151</name>
</gene>
<dbReference type="EMBL" id="JARK01001371">
    <property type="protein sequence ID" value="EYC16096.1"/>
    <property type="molecule type" value="Genomic_DNA"/>
</dbReference>
<evidence type="ECO:0000256" key="1">
    <source>
        <dbReference type="SAM" id="SignalP"/>
    </source>
</evidence>
<accession>A0A016UMF9</accession>
<proteinExistence type="predicted"/>
<evidence type="ECO:0000313" key="2">
    <source>
        <dbReference type="EMBL" id="EYC16096.1"/>
    </source>
</evidence>
<evidence type="ECO:0000313" key="3">
    <source>
        <dbReference type="Proteomes" id="UP000024635"/>
    </source>
</evidence>
<comment type="caution">
    <text evidence="2">The sequence shown here is derived from an EMBL/GenBank/DDBJ whole genome shotgun (WGS) entry which is preliminary data.</text>
</comment>
<dbReference type="Proteomes" id="UP000024635">
    <property type="component" value="Unassembled WGS sequence"/>
</dbReference>